<gene>
    <name evidence="2" type="ORF">EOE65_12760</name>
</gene>
<dbReference type="AlphaFoldDB" id="A0A437Q613"/>
<name>A0A437Q613_9GAMM</name>
<feature type="chain" id="PRO_5019256170" description="DUF732 domain-containing protein" evidence="1">
    <location>
        <begin position="22"/>
        <end position="99"/>
    </location>
</feature>
<organism evidence="2 3">
    <name type="scientific">Neptunomonas marina</name>
    <dbReference type="NCBI Taxonomy" id="1815562"/>
    <lineage>
        <taxon>Bacteria</taxon>
        <taxon>Pseudomonadati</taxon>
        <taxon>Pseudomonadota</taxon>
        <taxon>Gammaproteobacteria</taxon>
        <taxon>Oceanospirillales</taxon>
        <taxon>Oceanospirillaceae</taxon>
        <taxon>Neptunomonas</taxon>
    </lineage>
</organism>
<evidence type="ECO:0000313" key="2">
    <source>
        <dbReference type="EMBL" id="RVU29932.1"/>
    </source>
</evidence>
<accession>A0A437Q613</accession>
<reference evidence="2 3" key="1">
    <citation type="submission" date="2019-01" db="EMBL/GenBank/DDBJ databases">
        <authorList>
            <person name="Chen W.-M."/>
        </authorList>
    </citation>
    <scope>NUCLEOTIDE SEQUENCE [LARGE SCALE GENOMIC DNA]</scope>
    <source>
        <strain evidence="2 3">HPM-16</strain>
    </source>
</reference>
<keyword evidence="3" id="KW-1185">Reference proteome</keyword>
<comment type="caution">
    <text evidence="2">The sequence shown here is derived from an EMBL/GenBank/DDBJ whole genome shotgun (WGS) entry which is preliminary data.</text>
</comment>
<feature type="signal peptide" evidence="1">
    <location>
        <begin position="1"/>
        <end position="21"/>
    </location>
</feature>
<evidence type="ECO:0008006" key="4">
    <source>
        <dbReference type="Google" id="ProtNLM"/>
    </source>
</evidence>
<dbReference type="Proteomes" id="UP000282818">
    <property type="component" value="Unassembled WGS sequence"/>
</dbReference>
<keyword evidence="1" id="KW-0732">Signal</keyword>
<dbReference type="EMBL" id="SACQ01000006">
    <property type="protein sequence ID" value="RVU29932.1"/>
    <property type="molecule type" value="Genomic_DNA"/>
</dbReference>
<proteinExistence type="predicted"/>
<dbReference type="RefSeq" id="WP_127694717.1">
    <property type="nucleotide sequence ID" value="NZ_SACQ01000006.1"/>
</dbReference>
<protein>
    <recommendedName>
        <fullName evidence="4">DUF732 domain-containing protein</fullName>
    </recommendedName>
</protein>
<evidence type="ECO:0000256" key="1">
    <source>
        <dbReference type="SAM" id="SignalP"/>
    </source>
</evidence>
<evidence type="ECO:0000313" key="3">
    <source>
        <dbReference type="Proteomes" id="UP000282818"/>
    </source>
</evidence>
<sequence length="99" mass="10389">MKTLIQAAAVGTLVFSSSAFAIFEPNEQSTEALLMAGHHHAIADSSAAFTGIYDNALVGTERHLTDGINAAQSDYCVVQGLSVALEEHPTQGHFAGKQC</sequence>